<dbReference type="Gene3D" id="1.10.287.3240">
    <property type="match status" value="1"/>
</dbReference>
<reference evidence="5 6" key="1">
    <citation type="submission" date="2019-10" db="EMBL/GenBank/DDBJ databases">
        <title>Rubrobacter sp nov SCSIO 52915 isolated from a deep-sea sediment in the South China Sea.</title>
        <authorList>
            <person name="Chen R.W."/>
        </authorList>
    </citation>
    <scope>NUCLEOTIDE SEQUENCE [LARGE SCALE GENOMIC DNA]</scope>
    <source>
        <strain evidence="5 6">SCSIO 52915</strain>
    </source>
</reference>
<evidence type="ECO:0000313" key="5">
    <source>
        <dbReference type="EMBL" id="QIN78395.1"/>
    </source>
</evidence>
<keyword evidence="6" id="KW-1185">Reference proteome</keyword>
<name>A0A6G8PW50_9ACTN</name>
<proteinExistence type="inferred from homology"/>
<dbReference type="GO" id="GO:0005524">
    <property type="term" value="F:ATP binding"/>
    <property type="evidence" value="ECO:0007669"/>
    <property type="project" value="UniProtKB-UniRule"/>
</dbReference>
<dbReference type="KEGG" id="rmar:GBA65_07510"/>
<evidence type="ECO:0000256" key="2">
    <source>
        <dbReference type="ARBA" id="ARBA00022448"/>
    </source>
</evidence>
<dbReference type="InterPro" id="IPR002699">
    <property type="entry name" value="V_ATPase_D"/>
</dbReference>
<comment type="similarity">
    <text evidence="1 4">Belongs to the V-ATPase D subunit family.</text>
</comment>
<accession>A0A6G8PW50</accession>
<keyword evidence="4" id="KW-0066">ATP synthesis</keyword>
<evidence type="ECO:0000256" key="3">
    <source>
        <dbReference type="ARBA" id="ARBA00023065"/>
    </source>
</evidence>
<keyword evidence="3 4" id="KW-0406">Ion transport</keyword>
<gene>
    <name evidence="4" type="primary">atpD</name>
    <name evidence="5" type="ORF">GBA65_07510</name>
</gene>
<dbReference type="Proteomes" id="UP000502706">
    <property type="component" value="Chromosome"/>
</dbReference>
<organism evidence="5 6">
    <name type="scientific">Rubrobacter marinus</name>
    <dbReference type="NCBI Taxonomy" id="2653852"/>
    <lineage>
        <taxon>Bacteria</taxon>
        <taxon>Bacillati</taxon>
        <taxon>Actinomycetota</taxon>
        <taxon>Rubrobacteria</taxon>
        <taxon>Rubrobacterales</taxon>
        <taxon>Rubrobacteraceae</taxon>
        <taxon>Rubrobacter</taxon>
    </lineage>
</organism>
<dbReference type="EMBL" id="CP045121">
    <property type="protein sequence ID" value="QIN78395.1"/>
    <property type="molecule type" value="Genomic_DNA"/>
</dbReference>
<evidence type="ECO:0000313" key="6">
    <source>
        <dbReference type="Proteomes" id="UP000502706"/>
    </source>
</evidence>
<protein>
    <recommendedName>
        <fullName evidence="4">V-type ATP synthase subunit D</fullName>
    </recommendedName>
    <alternativeName>
        <fullName evidence="4">V-ATPase subunit D</fullName>
    </alternativeName>
</protein>
<dbReference type="GO" id="GO:0042777">
    <property type="term" value="P:proton motive force-driven plasma membrane ATP synthesis"/>
    <property type="evidence" value="ECO:0007669"/>
    <property type="project" value="UniProtKB-UniRule"/>
</dbReference>
<dbReference type="GO" id="GO:0046933">
    <property type="term" value="F:proton-transporting ATP synthase activity, rotational mechanism"/>
    <property type="evidence" value="ECO:0007669"/>
    <property type="project" value="UniProtKB-UniRule"/>
</dbReference>
<dbReference type="NCBIfam" id="TIGR00309">
    <property type="entry name" value="V_ATPase_subD"/>
    <property type="match status" value="1"/>
</dbReference>
<comment type="function">
    <text evidence="4">Produces ATP from ADP in the presence of a proton gradient across the membrane.</text>
</comment>
<dbReference type="PANTHER" id="PTHR11671">
    <property type="entry name" value="V-TYPE ATP SYNTHASE SUBUNIT D"/>
    <property type="match status" value="1"/>
</dbReference>
<dbReference type="GO" id="GO:0046961">
    <property type="term" value="F:proton-transporting ATPase activity, rotational mechanism"/>
    <property type="evidence" value="ECO:0007669"/>
    <property type="project" value="InterPro"/>
</dbReference>
<dbReference type="HAMAP" id="MF_00271">
    <property type="entry name" value="ATP_synth_D_arch"/>
    <property type="match status" value="1"/>
</dbReference>
<keyword evidence="4" id="KW-0375">Hydrogen ion transport</keyword>
<keyword evidence="2 4" id="KW-0813">Transport</keyword>
<dbReference type="AlphaFoldDB" id="A0A6G8PW50"/>
<evidence type="ECO:0000256" key="4">
    <source>
        <dbReference type="HAMAP-Rule" id="MF_00271"/>
    </source>
</evidence>
<evidence type="ECO:0000256" key="1">
    <source>
        <dbReference type="ARBA" id="ARBA00005850"/>
    </source>
</evidence>
<sequence length="212" mass="23294">MRRVSATRSELLGRRARISLAETGRDLLKEKRTALMREFDRLSRSALAAMRDLEDRAGEARASLGEAVALDGPEAVGSAALAASGDVGVELETKSVAGVPIVELDHEPVRRARDARGYSLSATTPRVDRAAEDFEAVLEGLLDVVAVEISLRRLAEEISQTTRRVNALENVVVPGLEEERDYIAMVLDEREMESRVRLMRAKGCSEKEGKEH</sequence>
<dbReference type="Pfam" id="PF01813">
    <property type="entry name" value="ATP-synt_D"/>
    <property type="match status" value="1"/>
</dbReference>
<dbReference type="RefSeq" id="WP_166396069.1">
    <property type="nucleotide sequence ID" value="NZ_CP045121.1"/>
</dbReference>